<keyword evidence="2" id="KW-1133">Transmembrane helix</keyword>
<feature type="transmembrane region" description="Helical" evidence="2">
    <location>
        <begin position="37"/>
        <end position="59"/>
    </location>
</feature>
<evidence type="ECO:0008006" key="5">
    <source>
        <dbReference type="Google" id="ProtNLM"/>
    </source>
</evidence>
<dbReference type="InterPro" id="IPR019277">
    <property type="entry name" value="DUF2304"/>
</dbReference>
<organism evidence="3 4">
    <name type="scientific">Butyrivibrio fibrisolvens DSM 3071</name>
    <dbReference type="NCBI Taxonomy" id="1121131"/>
    <lineage>
        <taxon>Bacteria</taxon>
        <taxon>Bacillati</taxon>
        <taxon>Bacillota</taxon>
        <taxon>Clostridia</taxon>
        <taxon>Lachnospirales</taxon>
        <taxon>Lachnospiraceae</taxon>
        <taxon>Butyrivibrio</taxon>
    </lineage>
</organism>
<keyword evidence="4" id="KW-1185">Reference proteome</keyword>
<dbReference type="GeneID" id="89511302"/>
<dbReference type="STRING" id="1121131.SAMN02745229_02902"/>
<protein>
    <recommendedName>
        <fullName evidence="5">DUF2304 domain-containing protein</fullName>
    </recommendedName>
</protein>
<dbReference type="EMBL" id="FQXK01000026">
    <property type="protein sequence ID" value="SHI32278.1"/>
    <property type="molecule type" value="Genomic_DNA"/>
</dbReference>
<dbReference type="AlphaFoldDB" id="A0A1M6A709"/>
<keyword evidence="1" id="KW-0175">Coiled coil</keyword>
<evidence type="ECO:0000313" key="4">
    <source>
        <dbReference type="Proteomes" id="UP000184278"/>
    </source>
</evidence>
<evidence type="ECO:0000256" key="2">
    <source>
        <dbReference type="SAM" id="Phobius"/>
    </source>
</evidence>
<dbReference type="Pfam" id="PF10066">
    <property type="entry name" value="DUF2304"/>
    <property type="match status" value="1"/>
</dbReference>
<evidence type="ECO:0000313" key="3">
    <source>
        <dbReference type="EMBL" id="SHI32278.1"/>
    </source>
</evidence>
<proteinExistence type="predicted"/>
<keyword evidence="2" id="KW-0812">Transmembrane</keyword>
<sequence length="121" mass="13908">MIGGSLRLTLIVVLIIYFVIILKLLKDKALSLKYSLTWIFSGVAMLILVIFPQILLWVFSKIGIQGYMNGFFLMCIGFAIIIMMSLTSIVSRQNRKIRTLIQENAILEKRIREIEEIIKNS</sequence>
<dbReference type="RefSeq" id="WP_027203402.1">
    <property type="nucleotide sequence ID" value="NZ_FQXK01000026.1"/>
</dbReference>
<reference evidence="4" key="1">
    <citation type="submission" date="2016-11" db="EMBL/GenBank/DDBJ databases">
        <authorList>
            <person name="Varghese N."/>
            <person name="Submissions S."/>
        </authorList>
    </citation>
    <scope>NUCLEOTIDE SEQUENCE [LARGE SCALE GENOMIC DNA]</scope>
    <source>
        <strain evidence="4">DSM 3071</strain>
    </source>
</reference>
<keyword evidence="2" id="KW-0472">Membrane</keyword>
<dbReference type="Proteomes" id="UP000184278">
    <property type="component" value="Unassembled WGS sequence"/>
</dbReference>
<name>A0A1M6A709_BUTFI</name>
<gene>
    <name evidence="3" type="ORF">SAMN02745229_02902</name>
</gene>
<dbReference type="OrthoDB" id="2005206at2"/>
<feature type="transmembrane region" description="Helical" evidence="2">
    <location>
        <begin position="71"/>
        <end position="90"/>
    </location>
</feature>
<feature type="coiled-coil region" evidence="1">
    <location>
        <begin position="90"/>
        <end position="117"/>
    </location>
</feature>
<accession>A0A1M6A709</accession>
<evidence type="ECO:0000256" key="1">
    <source>
        <dbReference type="SAM" id="Coils"/>
    </source>
</evidence>
<feature type="transmembrane region" description="Helical" evidence="2">
    <location>
        <begin position="6"/>
        <end position="25"/>
    </location>
</feature>